<dbReference type="Proteomes" id="UP000187148">
    <property type="component" value="Chromosome"/>
</dbReference>
<evidence type="ECO:0000313" key="2">
    <source>
        <dbReference type="EMBL" id="APZ05292.1"/>
    </source>
</evidence>
<keyword evidence="1" id="KW-0472">Membrane</keyword>
<feature type="transmembrane region" description="Helical" evidence="1">
    <location>
        <begin position="54"/>
        <end position="76"/>
    </location>
</feature>
<dbReference type="KEGG" id="kco:BWI95_09605"/>
<keyword evidence="3" id="KW-1185">Reference proteome</keyword>
<proteinExistence type="predicted"/>
<evidence type="ECO:0000256" key="1">
    <source>
        <dbReference type="SAM" id="Phobius"/>
    </source>
</evidence>
<evidence type="ECO:0000313" key="3">
    <source>
        <dbReference type="Proteomes" id="UP000187148"/>
    </source>
</evidence>
<dbReference type="AlphaFoldDB" id="A0A807LIT8"/>
<keyword evidence="1" id="KW-0812">Transmembrane</keyword>
<sequence>MSRRSSIKRWPTMPLPMIASLTLLIFASISFLLPPTLTIQLARLLMYINYTLAYPLMSILLIFHGFYKYWISFIFIC</sequence>
<protein>
    <submittedName>
        <fullName evidence="2">Uncharacterized protein</fullName>
    </submittedName>
</protein>
<reference evidence="2 3" key="1">
    <citation type="submission" date="2017-01" db="EMBL/GenBank/DDBJ databases">
        <authorList>
            <person name="Cao J.-M."/>
        </authorList>
    </citation>
    <scope>NUCLEOTIDE SEQUENCE [LARGE SCALE GENOMIC DNA]</scope>
    <source>
        <strain evidence="2 3">888-76</strain>
    </source>
</reference>
<gene>
    <name evidence="2" type="ORF">BWI95_09605</name>
</gene>
<accession>A0A807LIT8</accession>
<organism evidence="2 3">
    <name type="scientific">Kosakonia cowanii JCM 10956 = DSM 18146</name>
    <dbReference type="NCBI Taxonomy" id="1300165"/>
    <lineage>
        <taxon>Bacteria</taxon>
        <taxon>Pseudomonadati</taxon>
        <taxon>Pseudomonadota</taxon>
        <taxon>Gammaproteobacteria</taxon>
        <taxon>Enterobacterales</taxon>
        <taxon>Enterobacteriaceae</taxon>
        <taxon>Kosakonia</taxon>
    </lineage>
</organism>
<name>A0A807LIT8_9ENTR</name>
<keyword evidence="1" id="KW-1133">Transmembrane helix</keyword>
<dbReference type="EMBL" id="CP019445">
    <property type="protein sequence ID" value="APZ05292.1"/>
    <property type="molecule type" value="Genomic_DNA"/>
</dbReference>